<accession>A0AAV8YSZ6</accession>
<gene>
    <name evidence="2" type="ORF">NQ318_006648</name>
</gene>
<dbReference type="AlphaFoldDB" id="A0AAV8YSZ6"/>
<organism evidence="2 3">
    <name type="scientific">Aromia moschata</name>
    <dbReference type="NCBI Taxonomy" id="1265417"/>
    <lineage>
        <taxon>Eukaryota</taxon>
        <taxon>Metazoa</taxon>
        <taxon>Ecdysozoa</taxon>
        <taxon>Arthropoda</taxon>
        <taxon>Hexapoda</taxon>
        <taxon>Insecta</taxon>
        <taxon>Pterygota</taxon>
        <taxon>Neoptera</taxon>
        <taxon>Endopterygota</taxon>
        <taxon>Coleoptera</taxon>
        <taxon>Polyphaga</taxon>
        <taxon>Cucujiformia</taxon>
        <taxon>Chrysomeloidea</taxon>
        <taxon>Cerambycidae</taxon>
        <taxon>Cerambycinae</taxon>
        <taxon>Callichromatini</taxon>
        <taxon>Aromia</taxon>
    </lineage>
</organism>
<evidence type="ECO:0000313" key="2">
    <source>
        <dbReference type="EMBL" id="KAJ8953801.1"/>
    </source>
</evidence>
<dbReference type="EMBL" id="JAPWTK010000053">
    <property type="protein sequence ID" value="KAJ8953801.1"/>
    <property type="molecule type" value="Genomic_DNA"/>
</dbReference>
<dbReference type="Proteomes" id="UP001162162">
    <property type="component" value="Unassembled WGS sequence"/>
</dbReference>
<feature type="domain" description="DUF4817" evidence="1">
    <location>
        <begin position="113"/>
        <end position="148"/>
    </location>
</feature>
<dbReference type="InterPro" id="IPR032135">
    <property type="entry name" value="DUF4817"/>
</dbReference>
<sequence>MNNIRARITSRFAGQMGIIGKLRNSTVLIRQRFFTEPNLIKYRHYIPEYNGIYPELRQVIQNAVSGKYGELEFEQKTFIYYAKNANENEAIINRFRCSKVDNGCIQLKHMHFTYGCANSNALKAQRIYSEQYPERRLPHHTTFTNIHQRLWEFRKFEKKKREVMTLAVPEKSELKLWKKPYLILSKNHQKLVPGK</sequence>
<reference evidence="2" key="1">
    <citation type="journal article" date="2023" name="Insect Mol. Biol.">
        <title>Genome sequencing provides insights into the evolution of gene families encoding plant cell wall-degrading enzymes in longhorned beetles.</title>
        <authorList>
            <person name="Shin N.R."/>
            <person name="Okamura Y."/>
            <person name="Kirsch R."/>
            <person name="Pauchet Y."/>
        </authorList>
    </citation>
    <scope>NUCLEOTIDE SEQUENCE</scope>
    <source>
        <strain evidence="2">AMC_N1</strain>
    </source>
</reference>
<proteinExistence type="predicted"/>
<evidence type="ECO:0000313" key="3">
    <source>
        <dbReference type="Proteomes" id="UP001162162"/>
    </source>
</evidence>
<evidence type="ECO:0000259" key="1">
    <source>
        <dbReference type="Pfam" id="PF16087"/>
    </source>
</evidence>
<comment type="caution">
    <text evidence="2">The sequence shown here is derived from an EMBL/GenBank/DDBJ whole genome shotgun (WGS) entry which is preliminary data.</text>
</comment>
<protein>
    <recommendedName>
        <fullName evidence="1">DUF4817 domain-containing protein</fullName>
    </recommendedName>
</protein>
<name>A0AAV8YSZ6_9CUCU</name>
<dbReference type="Pfam" id="PF16087">
    <property type="entry name" value="DUF4817"/>
    <property type="match status" value="1"/>
</dbReference>
<keyword evidence="3" id="KW-1185">Reference proteome</keyword>